<protein>
    <submittedName>
        <fullName evidence="2">Spermidine/putrescine-binding protein</fullName>
    </submittedName>
</protein>
<name>A0A1I1V6F4_9RHOB</name>
<dbReference type="InterPro" id="IPR006059">
    <property type="entry name" value="SBP"/>
</dbReference>
<dbReference type="PANTHER" id="PTHR30222">
    <property type="entry name" value="SPERMIDINE/PUTRESCINE-BINDING PERIPLASMIC PROTEIN"/>
    <property type="match status" value="1"/>
</dbReference>
<dbReference type="Gene3D" id="3.40.190.10">
    <property type="entry name" value="Periplasmic binding protein-like II"/>
    <property type="match status" value="2"/>
</dbReference>
<dbReference type="InterPro" id="IPR006311">
    <property type="entry name" value="TAT_signal"/>
</dbReference>
<evidence type="ECO:0000313" key="2">
    <source>
        <dbReference type="EMBL" id="SFD78459.1"/>
    </source>
</evidence>
<dbReference type="RefSeq" id="WP_149754958.1">
    <property type="nucleotide sequence ID" value="NZ_FOMS01000003.1"/>
</dbReference>
<dbReference type="OrthoDB" id="9812255at2"/>
<dbReference type="PROSITE" id="PS51318">
    <property type="entry name" value="TAT"/>
    <property type="match status" value="1"/>
</dbReference>
<proteinExistence type="predicted"/>
<dbReference type="SUPFAM" id="SSF53850">
    <property type="entry name" value="Periplasmic binding protein-like II"/>
    <property type="match status" value="1"/>
</dbReference>
<organism evidence="2 3">
    <name type="scientific">Roseivivax sediminis</name>
    <dbReference type="NCBI Taxonomy" id="936889"/>
    <lineage>
        <taxon>Bacteria</taxon>
        <taxon>Pseudomonadati</taxon>
        <taxon>Pseudomonadota</taxon>
        <taxon>Alphaproteobacteria</taxon>
        <taxon>Rhodobacterales</taxon>
        <taxon>Roseobacteraceae</taxon>
        <taxon>Roseivivax</taxon>
    </lineage>
</organism>
<evidence type="ECO:0000313" key="3">
    <source>
        <dbReference type="Proteomes" id="UP000325289"/>
    </source>
</evidence>
<reference evidence="2 3" key="1">
    <citation type="submission" date="2016-10" db="EMBL/GenBank/DDBJ databases">
        <authorList>
            <person name="Varghese N."/>
            <person name="Submissions S."/>
        </authorList>
    </citation>
    <scope>NUCLEOTIDE SEQUENCE [LARGE SCALE GENOMIC DNA]</scope>
    <source>
        <strain evidence="3">YIM D21,KCTC 23444,ACCC 10710</strain>
    </source>
</reference>
<dbReference type="PANTHER" id="PTHR30222:SF17">
    <property type="entry name" value="SPERMIDINE_PUTRESCINE-BINDING PERIPLASMIC PROTEIN"/>
    <property type="match status" value="1"/>
</dbReference>
<dbReference type="EMBL" id="FOMS01000003">
    <property type="protein sequence ID" value="SFD78459.1"/>
    <property type="molecule type" value="Genomic_DNA"/>
</dbReference>
<accession>A0A1I1V6F4</accession>
<sequence length="391" mass="43104">MTRHRIASPSPFASNMGRRRLLQLAGAGSAAALTGGLALPRAAFAQSGEVAFWGTGTLDIGDAWSRLTEETGLELSFTDNGNDMGPVVARLAAGNANALYDIGGFQGGAEKELFRQGNIVPWDTSKLSNFGSLWQWAKDIPYLREGDDQIGLPTVVNADSIIYRRDKLGVVDSYGVIFDPAMKGRVAMEDAWINSAIFTAMYLKESENAPIEEPGNLTEDELGLVMEFLIKHKTDGQFRTFWSGWEQGVQLVADEEVDAMTGWEPIVYEGRKRGLDVAYAEPVEGYEGWGNNTVLLRGAADRGLEDQAHAFADWLMSGFYGATLAATRGYVVPSDTTAAYLDANPDAFDAEEIMGIVDHVQNKFSGKVYWQNVRPDNFQLYEEWWQRLRNA</sequence>
<dbReference type="Pfam" id="PF13416">
    <property type="entry name" value="SBP_bac_8"/>
    <property type="match status" value="1"/>
</dbReference>
<evidence type="ECO:0000256" key="1">
    <source>
        <dbReference type="ARBA" id="ARBA00022729"/>
    </source>
</evidence>
<keyword evidence="3" id="KW-1185">Reference proteome</keyword>
<gene>
    <name evidence="2" type="ORF">SAMN04515678_10332</name>
</gene>
<dbReference type="Proteomes" id="UP000325289">
    <property type="component" value="Unassembled WGS sequence"/>
</dbReference>
<dbReference type="AlphaFoldDB" id="A0A1I1V6F4"/>
<keyword evidence="1" id="KW-0732">Signal</keyword>